<evidence type="ECO:0000256" key="7">
    <source>
        <dbReference type="ARBA" id="ARBA00023002"/>
    </source>
</evidence>
<reference evidence="12 13" key="1">
    <citation type="submission" date="2018-07" db="EMBL/GenBank/DDBJ databases">
        <title>Genome sequencing of Moraxellaceae gen. HYN0046.</title>
        <authorList>
            <person name="Kim M."/>
            <person name="Yi H."/>
        </authorList>
    </citation>
    <scope>NUCLEOTIDE SEQUENCE [LARGE SCALE GENOMIC DNA]</scope>
    <source>
        <strain evidence="12 13">HYN0046</strain>
    </source>
</reference>
<dbReference type="CDD" id="cd02791">
    <property type="entry name" value="MopB_CT_Nitrate-R-NapA-like"/>
    <property type="match status" value="1"/>
</dbReference>
<dbReference type="InterPro" id="IPR006656">
    <property type="entry name" value="Mopterin_OxRdtase"/>
</dbReference>
<keyword evidence="8" id="KW-0408">Iron</keyword>
<dbReference type="GO" id="GO:0045333">
    <property type="term" value="P:cellular respiration"/>
    <property type="evidence" value="ECO:0007669"/>
    <property type="project" value="UniProtKB-ARBA"/>
</dbReference>
<evidence type="ECO:0000256" key="5">
    <source>
        <dbReference type="ARBA" id="ARBA00022505"/>
    </source>
</evidence>
<evidence type="ECO:0000256" key="3">
    <source>
        <dbReference type="ARBA" id="ARBA00008747"/>
    </source>
</evidence>
<evidence type="ECO:0000256" key="10">
    <source>
        <dbReference type="ARBA" id="ARBA00023063"/>
    </source>
</evidence>
<accession>A0A345P6L1</accession>
<sequence>MTVDTVLTASLRGEAIKTTCAYCGVGCGVLATVDADRHFSISGDLEHPANFGRLCVKGSALGETVGLEGRLLYPAIGGVRADWDHTTTYIASQLKDIIAEHGPEAVAFYVSGQFLTEDYYVVNKLAKGFIGTPNVDTNSRLCMSSAVAGHKRAFGTDTVPNSYEDFEHADLLTFVGSNAAWCHPILYQRIKKAKANNPEMKIVSIDPRKTDTNEIVDLHLPIKSGMDVLLFNYLLVEVSKSPALNTTYIDQFTDGLADALLAAQRDVALGDVAERLGVDGVTLAQFVEWFIATPKAMTLFSMGVNQSGQGTDKVNAIINVHLATGRIGSEGAGPFSLTGQPNAMGGREVGGLANMLAAHLDIHEPSHRALVQDFWQSPTMIEKQGLKAVDLFDAVATGKVKAVWIMATNPIVSMPNADRVRDALANCPLVIVSDVIADTDCTRVADVVLPALGWGEKDGTVTNSERCISRQRGILAGAGESRADWWALAQVAQKMGFEGFDYQSARDVFVEHAALSGVDNQEGGVLRDFDISALSALTQGEYDALNPIQWPIKLVDQKLVGTQRLFEQGGFFTTNRRAKIVPVQNVATGNVTSNEFPYALNTGRIRDQWHTMTRTGLTSRLTRHIGEPFAELNPKDAEKLHVSSGDILQINSQWGQALARVIISDGQQPGMVFVPIHWNGINSTQSRIGAVVNPVVDPYSGQPECKHTPVMLKKAALNTHGFIMSLNSLNLIKADYAVNVRTLNGFRHEFAFTDDMLHETNLNLSEWLSSQVVVPVQAERMEYIDLAQGIVRFAWVLDQQLIAFAAIASNPDARATLPPRSWLDDQLGQEVSSVTRRTLLSGLAADPNSDVGPIVCSCFSVGKNTITRAIHAQNLTTVAAVGQCLKAGTNCGSCQSEIFRLLEQECKPVASAV</sequence>
<dbReference type="GO" id="GO:0016491">
    <property type="term" value="F:oxidoreductase activity"/>
    <property type="evidence" value="ECO:0007669"/>
    <property type="project" value="UniProtKB-KW"/>
</dbReference>
<dbReference type="SUPFAM" id="SSF50692">
    <property type="entry name" value="ADC-like"/>
    <property type="match status" value="1"/>
</dbReference>
<organism evidence="12 13">
    <name type="scientific">Aquirhabdus parva</name>
    <dbReference type="NCBI Taxonomy" id="2283318"/>
    <lineage>
        <taxon>Bacteria</taxon>
        <taxon>Pseudomonadati</taxon>
        <taxon>Pseudomonadota</taxon>
        <taxon>Gammaproteobacteria</taxon>
        <taxon>Moraxellales</taxon>
        <taxon>Moraxellaceae</taxon>
        <taxon>Aquirhabdus</taxon>
    </lineage>
</organism>
<evidence type="ECO:0000256" key="6">
    <source>
        <dbReference type="ARBA" id="ARBA00022723"/>
    </source>
</evidence>
<evidence type="ECO:0000256" key="1">
    <source>
        <dbReference type="ARBA" id="ARBA00001942"/>
    </source>
</evidence>
<dbReference type="Gene3D" id="1.10.10.1100">
    <property type="entry name" value="BFD-like [2Fe-2S]-binding domain"/>
    <property type="match status" value="1"/>
</dbReference>
<dbReference type="SUPFAM" id="SSF53706">
    <property type="entry name" value="Formate dehydrogenase/DMSO reductase, domains 1-3"/>
    <property type="match status" value="1"/>
</dbReference>
<dbReference type="GO" id="GO:0051539">
    <property type="term" value="F:4 iron, 4 sulfur cluster binding"/>
    <property type="evidence" value="ECO:0007669"/>
    <property type="project" value="UniProtKB-KW"/>
</dbReference>
<dbReference type="GO" id="GO:0042128">
    <property type="term" value="P:nitrate assimilation"/>
    <property type="evidence" value="ECO:0007669"/>
    <property type="project" value="UniProtKB-KW"/>
</dbReference>
<dbReference type="AlphaFoldDB" id="A0A345P6L1"/>
<keyword evidence="4" id="KW-0004">4Fe-4S</keyword>
<dbReference type="Gene3D" id="2.20.25.90">
    <property type="entry name" value="ADC-like domains"/>
    <property type="match status" value="1"/>
</dbReference>
<dbReference type="CDD" id="cd02754">
    <property type="entry name" value="MopB_Nitrate-R-NapA-like"/>
    <property type="match status" value="1"/>
</dbReference>
<dbReference type="InterPro" id="IPR009010">
    <property type="entry name" value="Asp_de-COase-like_dom_sf"/>
</dbReference>
<evidence type="ECO:0000259" key="11">
    <source>
        <dbReference type="PROSITE" id="PS51669"/>
    </source>
</evidence>
<comment type="cofactor">
    <cofactor evidence="1">
        <name>Mo-bis(molybdopterin guanine dinucleotide)</name>
        <dbReference type="ChEBI" id="CHEBI:60539"/>
    </cofactor>
</comment>
<dbReference type="InterPro" id="IPR006963">
    <property type="entry name" value="Mopterin_OxRdtase_4Fe-4S_dom"/>
</dbReference>
<dbReference type="InterPro" id="IPR041854">
    <property type="entry name" value="BFD-like_2Fe2S-bd_dom_sf"/>
</dbReference>
<evidence type="ECO:0000256" key="9">
    <source>
        <dbReference type="ARBA" id="ARBA00023014"/>
    </source>
</evidence>
<dbReference type="InterPro" id="IPR050123">
    <property type="entry name" value="Prok_molybdopt-oxidoreductase"/>
</dbReference>
<keyword evidence="6" id="KW-0479">Metal-binding</keyword>
<keyword evidence="13" id="KW-1185">Reference proteome</keyword>
<dbReference type="InterPro" id="IPR006657">
    <property type="entry name" value="MoPterin_dinucl-bd_dom"/>
</dbReference>
<proteinExistence type="inferred from homology"/>
<comment type="cofactor">
    <cofactor evidence="2">
        <name>[4Fe-4S] cluster</name>
        <dbReference type="ChEBI" id="CHEBI:49883"/>
    </cofactor>
</comment>
<evidence type="ECO:0000256" key="8">
    <source>
        <dbReference type="ARBA" id="ARBA00023004"/>
    </source>
</evidence>
<keyword evidence="5" id="KW-0500">Molybdenum</keyword>
<dbReference type="Proteomes" id="UP000253940">
    <property type="component" value="Chromosome"/>
</dbReference>
<keyword evidence="10" id="KW-0534">Nitrate assimilation</keyword>
<dbReference type="PANTHER" id="PTHR43105">
    <property type="entry name" value="RESPIRATORY NITRATE REDUCTASE"/>
    <property type="match status" value="1"/>
</dbReference>
<dbReference type="SMART" id="SM00926">
    <property type="entry name" value="Molybdop_Fe4S4"/>
    <property type="match status" value="1"/>
</dbReference>
<dbReference type="PROSITE" id="PS51669">
    <property type="entry name" value="4FE4S_MOW_BIS_MGD"/>
    <property type="match status" value="1"/>
</dbReference>
<keyword evidence="7" id="KW-0560">Oxidoreductase</keyword>
<dbReference type="GO" id="GO:0046872">
    <property type="term" value="F:metal ion binding"/>
    <property type="evidence" value="ECO:0007669"/>
    <property type="project" value="UniProtKB-KW"/>
</dbReference>
<dbReference type="GO" id="GO:1990204">
    <property type="term" value="C:oxidoreductase complex"/>
    <property type="evidence" value="ECO:0007669"/>
    <property type="project" value="UniProtKB-ARBA"/>
</dbReference>
<keyword evidence="9" id="KW-0411">Iron-sulfur</keyword>
<dbReference type="InterPro" id="IPR041957">
    <property type="entry name" value="CT_Nitrate-R-NapA-like"/>
</dbReference>
<dbReference type="InterPro" id="IPR027467">
    <property type="entry name" value="MopterinOxRdtase_cofactor_BS"/>
</dbReference>
<evidence type="ECO:0000256" key="4">
    <source>
        <dbReference type="ARBA" id="ARBA00022485"/>
    </source>
</evidence>
<dbReference type="Pfam" id="PF04324">
    <property type="entry name" value="Fer2_BFD"/>
    <property type="match status" value="1"/>
</dbReference>
<dbReference type="Pfam" id="PF01568">
    <property type="entry name" value="Molydop_binding"/>
    <property type="match status" value="1"/>
</dbReference>
<dbReference type="GO" id="GO:0043546">
    <property type="term" value="F:molybdopterin cofactor binding"/>
    <property type="evidence" value="ECO:0007669"/>
    <property type="project" value="InterPro"/>
</dbReference>
<dbReference type="Gene3D" id="3.40.50.740">
    <property type="match status" value="1"/>
</dbReference>
<name>A0A345P6L1_9GAMM</name>
<evidence type="ECO:0000313" key="12">
    <source>
        <dbReference type="EMBL" id="AXI02920.1"/>
    </source>
</evidence>
<dbReference type="Pfam" id="PF00384">
    <property type="entry name" value="Molybdopterin"/>
    <property type="match status" value="1"/>
</dbReference>
<evidence type="ECO:0000313" key="13">
    <source>
        <dbReference type="Proteomes" id="UP000253940"/>
    </source>
</evidence>
<dbReference type="Gene3D" id="3.40.228.10">
    <property type="entry name" value="Dimethylsulfoxide Reductase, domain 2"/>
    <property type="match status" value="1"/>
</dbReference>
<evidence type="ECO:0000256" key="2">
    <source>
        <dbReference type="ARBA" id="ARBA00001966"/>
    </source>
</evidence>
<dbReference type="OrthoDB" id="9816402at2"/>
<gene>
    <name evidence="12" type="ORF">HYN46_08755</name>
</gene>
<dbReference type="Pfam" id="PF04879">
    <property type="entry name" value="Molybdop_Fe4S4"/>
    <property type="match status" value="1"/>
</dbReference>
<dbReference type="EMBL" id="CP031222">
    <property type="protein sequence ID" value="AXI02920.1"/>
    <property type="molecule type" value="Genomic_DNA"/>
</dbReference>
<dbReference type="Gene3D" id="2.40.40.20">
    <property type="match status" value="1"/>
</dbReference>
<feature type="domain" description="4Fe-4S Mo/W bis-MGD-type" evidence="11">
    <location>
        <begin position="13"/>
        <end position="69"/>
    </location>
</feature>
<dbReference type="GO" id="GO:0016020">
    <property type="term" value="C:membrane"/>
    <property type="evidence" value="ECO:0007669"/>
    <property type="project" value="TreeGrafter"/>
</dbReference>
<dbReference type="PROSITE" id="PS00551">
    <property type="entry name" value="MOLYBDOPTERIN_PROK_1"/>
    <property type="match status" value="1"/>
</dbReference>
<dbReference type="PANTHER" id="PTHR43105:SF9">
    <property type="entry name" value="NADPH-FE(3+) OXIDOREDUCTASE SUBUNIT ALPHA"/>
    <property type="match status" value="1"/>
</dbReference>
<comment type="similarity">
    <text evidence="3">Belongs to the prokaryotic molybdopterin-containing oxidoreductase family. NasA/NapA/NarB subfamily.</text>
</comment>
<dbReference type="KEGG" id="mbah:HYN46_08755"/>
<dbReference type="InterPro" id="IPR007419">
    <property type="entry name" value="BFD-like_2Fe2S-bd_dom"/>
</dbReference>
<protein>
    <submittedName>
        <fullName evidence="12">Nitrate reductase</fullName>
    </submittedName>
</protein>